<sequence length="91" mass="10195">MDFTNGPLRNRPSSLTQRGADRDFVTFEKRYHSSQRNERVPVRDAAGATANKRKAVDPATEINTTSDSSAVRDQEDKLGKRDKLEAETESV</sequence>
<reference evidence="2" key="1">
    <citation type="submission" date="2023-03" db="EMBL/GenBank/DDBJ databases">
        <title>Near-Complete genome sequence of Lipomyces tetrasporous NRRL Y-64009, an oleaginous yeast capable of growing on lignocellulosic hydrolysates.</title>
        <authorList>
            <consortium name="Lawrence Berkeley National Laboratory"/>
            <person name="Jagtap S.S."/>
            <person name="Liu J.-J."/>
            <person name="Walukiewicz H.E."/>
            <person name="Pangilinan J."/>
            <person name="Lipzen A."/>
            <person name="Ahrendt S."/>
            <person name="Koriabine M."/>
            <person name="Cobaugh K."/>
            <person name="Salamov A."/>
            <person name="Yoshinaga Y."/>
            <person name="Ng V."/>
            <person name="Daum C."/>
            <person name="Grigoriev I.V."/>
            <person name="Slininger P.J."/>
            <person name="Dien B.S."/>
            <person name="Jin Y.-S."/>
            <person name="Rao C.V."/>
        </authorList>
    </citation>
    <scope>NUCLEOTIDE SEQUENCE</scope>
    <source>
        <strain evidence="2">NRRL Y-64009</strain>
    </source>
</reference>
<name>A0AAD7VWM7_9ASCO</name>
<dbReference type="RefSeq" id="XP_056047634.1">
    <property type="nucleotide sequence ID" value="XM_056189040.1"/>
</dbReference>
<dbReference type="Proteomes" id="UP001217417">
    <property type="component" value="Unassembled WGS sequence"/>
</dbReference>
<feature type="compositionally biased region" description="Basic and acidic residues" evidence="1">
    <location>
        <begin position="19"/>
        <end position="42"/>
    </location>
</feature>
<accession>A0AAD7VWM7</accession>
<dbReference type="EMBL" id="JARPMG010000001">
    <property type="protein sequence ID" value="KAJ8104184.1"/>
    <property type="molecule type" value="Genomic_DNA"/>
</dbReference>
<organism evidence="2 3">
    <name type="scientific">Lipomyces tetrasporus</name>
    <dbReference type="NCBI Taxonomy" id="54092"/>
    <lineage>
        <taxon>Eukaryota</taxon>
        <taxon>Fungi</taxon>
        <taxon>Dikarya</taxon>
        <taxon>Ascomycota</taxon>
        <taxon>Saccharomycotina</taxon>
        <taxon>Lipomycetes</taxon>
        <taxon>Lipomycetales</taxon>
        <taxon>Lipomycetaceae</taxon>
        <taxon>Lipomyces</taxon>
    </lineage>
</organism>
<gene>
    <name evidence="2" type="ORF">POJ06DRAFT_265007</name>
</gene>
<evidence type="ECO:0000256" key="1">
    <source>
        <dbReference type="SAM" id="MobiDB-lite"/>
    </source>
</evidence>
<dbReference type="GeneID" id="80884206"/>
<feature type="compositionally biased region" description="Basic and acidic residues" evidence="1">
    <location>
        <begin position="70"/>
        <end position="91"/>
    </location>
</feature>
<keyword evidence="3" id="KW-1185">Reference proteome</keyword>
<comment type="caution">
    <text evidence="2">The sequence shown here is derived from an EMBL/GenBank/DDBJ whole genome shotgun (WGS) entry which is preliminary data.</text>
</comment>
<feature type="region of interest" description="Disordered" evidence="1">
    <location>
        <begin position="1"/>
        <end position="91"/>
    </location>
</feature>
<proteinExistence type="predicted"/>
<evidence type="ECO:0000313" key="3">
    <source>
        <dbReference type="Proteomes" id="UP001217417"/>
    </source>
</evidence>
<dbReference type="AlphaFoldDB" id="A0AAD7VWM7"/>
<evidence type="ECO:0000313" key="2">
    <source>
        <dbReference type="EMBL" id="KAJ8104184.1"/>
    </source>
</evidence>
<protein>
    <submittedName>
        <fullName evidence="2">Uncharacterized protein</fullName>
    </submittedName>
</protein>